<gene>
    <name evidence="1" type="ORF">EZS26_000272</name>
</gene>
<organism evidence="1 2">
    <name type="scientific">Candidatus Ordinivivax streblomastigis</name>
    <dbReference type="NCBI Taxonomy" id="2540710"/>
    <lineage>
        <taxon>Bacteria</taxon>
        <taxon>Pseudomonadati</taxon>
        <taxon>Bacteroidota</taxon>
        <taxon>Bacteroidia</taxon>
        <taxon>Bacteroidales</taxon>
        <taxon>Candidatus Ordinivivax</taxon>
    </lineage>
</organism>
<dbReference type="Gene3D" id="3.30.2310.20">
    <property type="entry name" value="RelE-like"/>
    <property type="match status" value="1"/>
</dbReference>
<accession>A0A5M8P5M0</accession>
<dbReference type="InterPro" id="IPR052747">
    <property type="entry name" value="TA_system_RelE_toxin"/>
</dbReference>
<name>A0A5M8P5M0_9BACT</name>
<proteinExistence type="predicted"/>
<protein>
    <recommendedName>
        <fullName evidence="3">Type II toxin-antitoxin system RelE/ParE family toxin</fullName>
    </recommendedName>
</protein>
<dbReference type="AlphaFoldDB" id="A0A5M8P5M0"/>
<dbReference type="EMBL" id="SNRX01000001">
    <property type="protein sequence ID" value="KAA6303721.1"/>
    <property type="molecule type" value="Genomic_DNA"/>
</dbReference>
<dbReference type="Proteomes" id="UP000324575">
    <property type="component" value="Unassembled WGS sequence"/>
</dbReference>
<dbReference type="PANTHER" id="PTHR38813">
    <property type="match status" value="1"/>
</dbReference>
<evidence type="ECO:0000313" key="2">
    <source>
        <dbReference type="Proteomes" id="UP000324575"/>
    </source>
</evidence>
<comment type="caution">
    <text evidence="1">The sequence shown here is derived from an EMBL/GenBank/DDBJ whole genome shotgun (WGS) entry which is preliminary data.</text>
</comment>
<reference evidence="1 2" key="1">
    <citation type="submission" date="2019-03" db="EMBL/GenBank/DDBJ databases">
        <title>Single cell metagenomics reveals metabolic interactions within the superorganism composed of flagellate Streblomastix strix and complex community of Bacteroidetes bacteria on its surface.</title>
        <authorList>
            <person name="Treitli S.C."/>
            <person name="Kolisko M."/>
            <person name="Husnik F."/>
            <person name="Keeling P."/>
            <person name="Hampl V."/>
        </authorList>
    </citation>
    <scope>NUCLEOTIDE SEQUENCE [LARGE SCALE GENOMIC DNA]</scope>
    <source>
        <strain evidence="1">St1</strain>
    </source>
</reference>
<dbReference type="PANTHER" id="PTHR38813:SF1">
    <property type="entry name" value="TOXIN RELE1-RELATED"/>
    <property type="match status" value="1"/>
</dbReference>
<dbReference type="SUPFAM" id="SSF143011">
    <property type="entry name" value="RelE-like"/>
    <property type="match status" value="1"/>
</dbReference>
<sequence>MRFKTSKEFEKSAKKLSGKYKESLKEMILEIKQVESVDEITDCKKLIGYNNIYRIRLGDYRTFFFFEIVEQTVYLKYLVRRGEAYNKAYQEKLKNADKK</sequence>
<dbReference type="InterPro" id="IPR035093">
    <property type="entry name" value="RelE/ParE_toxin_dom_sf"/>
</dbReference>
<evidence type="ECO:0008006" key="3">
    <source>
        <dbReference type="Google" id="ProtNLM"/>
    </source>
</evidence>
<evidence type="ECO:0000313" key="1">
    <source>
        <dbReference type="EMBL" id="KAA6303721.1"/>
    </source>
</evidence>